<organism evidence="1 2">
    <name type="scientific">Alkalibaculum bacchi</name>
    <dbReference type="NCBI Taxonomy" id="645887"/>
    <lineage>
        <taxon>Bacteria</taxon>
        <taxon>Bacillati</taxon>
        <taxon>Bacillota</taxon>
        <taxon>Clostridia</taxon>
        <taxon>Eubacteriales</taxon>
        <taxon>Eubacteriaceae</taxon>
        <taxon>Alkalibaculum</taxon>
    </lineage>
</organism>
<gene>
    <name evidence="1" type="ORF">DES36_104176</name>
</gene>
<proteinExistence type="predicted"/>
<dbReference type="OrthoDB" id="9795125at2"/>
<dbReference type="GO" id="GO:0030435">
    <property type="term" value="P:sporulation resulting in formation of a cellular spore"/>
    <property type="evidence" value="ECO:0007669"/>
    <property type="project" value="InterPro"/>
</dbReference>
<dbReference type="EMBL" id="QNRX01000004">
    <property type="protein sequence ID" value="RBP67474.1"/>
    <property type="molecule type" value="Genomic_DNA"/>
</dbReference>
<dbReference type="InterPro" id="IPR012504">
    <property type="entry name" value="Spore_YabP"/>
</dbReference>
<dbReference type="InterPro" id="IPR038705">
    <property type="entry name" value="YabP_sf"/>
</dbReference>
<comment type="caution">
    <text evidence="1">The sequence shown here is derived from an EMBL/GenBank/DDBJ whole genome shotgun (WGS) entry which is preliminary data.</text>
</comment>
<dbReference type="Proteomes" id="UP000253490">
    <property type="component" value="Unassembled WGS sequence"/>
</dbReference>
<dbReference type="AlphaFoldDB" id="A0A366ICF1"/>
<reference evidence="1 2" key="1">
    <citation type="submission" date="2018-06" db="EMBL/GenBank/DDBJ databases">
        <title>Genomic Encyclopedia of Type Strains, Phase IV (KMG-IV): sequencing the most valuable type-strain genomes for metagenomic binning, comparative biology and taxonomic classification.</title>
        <authorList>
            <person name="Goeker M."/>
        </authorList>
    </citation>
    <scope>NUCLEOTIDE SEQUENCE [LARGE SCALE GENOMIC DNA]</scope>
    <source>
        <strain evidence="1 2">DSM 22112</strain>
    </source>
</reference>
<sequence length="94" mass="10479">MDDQKIMGTGKVELISREELRLSGVKDVHSFNEETVILETHLGLLTIGGQDLHIVKLNLEGGELEVKGIIDSFVYSDESSLFKKGEGIFSRLFK</sequence>
<dbReference type="PIRSF" id="PIRSF011576">
    <property type="entry name" value="YabP"/>
    <property type="match status" value="1"/>
</dbReference>
<evidence type="ECO:0000313" key="2">
    <source>
        <dbReference type="Proteomes" id="UP000253490"/>
    </source>
</evidence>
<dbReference type="Pfam" id="PF07873">
    <property type="entry name" value="YabP"/>
    <property type="match status" value="1"/>
</dbReference>
<evidence type="ECO:0000313" key="1">
    <source>
        <dbReference type="EMBL" id="RBP67474.1"/>
    </source>
</evidence>
<dbReference type="Gene3D" id="2.60.40.2000">
    <property type="match status" value="1"/>
</dbReference>
<protein>
    <submittedName>
        <fullName evidence="1">Sporulation protein YabP</fullName>
    </submittedName>
</protein>
<dbReference type="RefSeq" id="WP_113920035.1">
    <property type="nucleotide sequence ID" value="NZ_QNRX01000004.1"/>
</dbReference>
<dbReference type="NCBIfam" id="TIGR02892">
    <property type="entry name" value="spore_yabP"/>
    <property type="match status" value="1"/>
</dbReference>
<accession>A0A366ICF1</accession>
<keyword evidence="2" id="KW-1185">Reference proteome</keyword>
<dbReference type="InterPro" id="IPR022476">
    <property type="entry name" value="Spore_YabP/YqfC"/>
</dbReference>
<name>A0A366ICF1_9FIRM</name>